<dbReference type="SMART" id="SM00448">
    <property type="entry name" value="REC"/>
    <property type="match status" value="1"/>
</dbReference>
<dbReference type="InterPro" id="IPR001789">
    <property type="entry name" value="Sig_transdc_resp-reg_receiver"/>
</dbReference>
<feature type="modified residue" description="4-aspartylphosphate" evidence="1">
    <location>
        <position position="55"/>
    </location>
</feature>
<dbReference type="Proteomes" id="UP000245391">
    <property type="component" value="Unassembled WGS sequence"/>
</dbReference>
<comment type="caution">
    <text evidence="4">The sequence shown here is derived from an EMBL/GenBank/DDBJ whole genome shotgun (WGS) entry which is preliminary data.</text>
</comment>
<protein>
    <submittedName>
        <fullName evidence="4">DNA-binding response regulator</fullName>
    </submittedName>
</protein>
<dbReference type="PROSITE" id="PS50110">
    <property type="entry name" value="RESPONSE_REGULATORY"/>
    <property type="match status" value="1"/>
</dbReference>
<dbReference type="GO" id="GO:0000156">
    <property type="term" value="F:phosphorelay response regulator activity"/>
    <property type="evidence" value="ECO:0007669"/>
    <property type="project" value="InterPro"/>
</dbReference>
<dbReference type="InterPro" id="IPR011006">
    <property type="entry name" value="CheY-like_superfamily"/>
</dbReference>
<dbReference type="Pfam" id="PF00072">
    <property type="entry name" value="Response_reg"/>
    <property type="match status" value="1"/>
</dbReference>
<dbReference type="RefSeq" id="WP_109929551.1">
    <property type="nucleotide sequence ID" value="NZ_QGNY01000003.1"/>
</dbReference>
<dbReference type="InterPro" id="IPR046947">
    <property type="entry name" value="LytR-like"/>
</dbReference>
<dbReference type="PANTHER" id="PTHR37299:SF1">
    <property type="entry name" value="STAGE 0 SPORULATION PROTEIN A HOMOLOG"/>
    <property type="match status" value="1"/>
</dbReference>
<feature type="domain" description="Response regulatory" evidence="2">
    <location>
        <begin position="4"/>
        <end position="115"/>
    </location>
</feature>
<proteinExistence type="predicted"/>
<accession>A0A317EYY4</accession>
<dbReference type="SUPFAM" id="SSF52172">
    <property type="entry name" value="CheY-like"/>
    <property type="match status" value="1"/>
</dbReference>
<keyword evidence="5" id="KW-1185">Reference proteome</keyword>
<dbReference type="EMBL" id="QGNY01000003">
    <property type="protein sequence ID" value="PWS32101.1"/>
    <property type="molecule type" value="Genomic_DNA"/>
</dbReference>
<dbReference type="PROSITE" id="PS50930">
    <property type="entry name" value="HTH_LYTTR"/>
    <property type="match status" value="1"/>
</dbReference>
<evidence type="ECO:0000313" key="5">
    <source>
        <dbReference type="Proteomes" id="UP000245391"/>
    </source>
</evidence>
<dbReference type="GO" id="GO:0003677">
    <property type="term" value="F:DNA binding"/>
    <property type="evidence" value="ECO:0007669"/>
    <property type="project" value="UniProtKB-KW"/>
</dbReference>
<dbReference type="Gene3D" id="2.40.50.1020">
    <property type="entry name" value="LytTr DNA-binding domain"/>
    <property type="match status" value="1"/>
</dbReference>
<dbReference type="AlphaFoldDB" id="A0A317EYY4"/>
<dbReference type="SMART" id="SM00850">
    <property type="entry name" value="LytTR"/>
    <property type="match status" value="1"/>
</dbReference>
<evidence type="ECO:0000259" key="3">
    <source>
        <dbReference type="PROSITE" id="PS50930"/>
    </source>
</evidence>
<dbReference type="Pfam" id="PF04397">
    <property type="entry name" value="LytTR"/>
    <property type="match status" value="1"/>
</dbReference>
<dbReference type="OrthoDB" id="9787344at2"/>
<keyword evidence="4" id="KW-0238">DNA-binding</keyword>
<sequence length="234" mass="26905">MALKCVAIDDEPLALELIKTYVTRFPGLQLVQVFEDALSGAEYLKQNPVDLLFVDVNMPDITGVELVRSLVNSPMIIFTTAYRNYAFESYELQAIDYLLKPIDFTRFTAAVEKAIDFHKYKNSIQESTNDESIYVYSEYKMIKILLRDIEYIESMGDYLKIYLSTSDKPTLTLMTMKKVLEKLPTDQFARIHRSYIVALNKIKSIHNRKVKLANSELPVGDAYADFINQQKGNI</sequence>
<keyword evidence="1" id="KW-0597">Phosphoprotein</keyword>
<reference evidence="5" key="1">
    <citation type="submission" date="2018-05" db="EMBL/GenBank/DDBJ databases">
        <title>Pedobacter paludis sp. nov., isolated from wetland soil.</title>
        <authorList>
            <person name="Zhang Y."/>
        </authorList>
    </citation>
    <scope>NUCLEOTIDE SEQUENCE [LARGE SCALE GENOMIC DNA]</scope>
    <source>
        <strain evidence="5">R-8</strain>
    </source>
</reference>
<name>A0A317EYY4_9SPHI</name>
<dbReference type="Gene3D" id="3.40.50.2300">
    <property type="match status" value="1"/>
</dbReference>
<dbReference type="InterPro" id="IPR007492">
    <property type="entry name" value="LytTR_DNA-bd_dom"/>
</dbReference>
<evidence type="ECO:0000259" key="2">
    <source>
        <dbReference type="PROSITE" id="PS50110"/>
    </source>
</evidence>
<gene>
    <name evidence="4" type="ORF">DF947_10010</name>
</gene>
<feature type="domain" description="HTH LytTR-type" evidence="3">
    <location>
        <begin position="133"/>
        <end position="205"/>
    </location>
</feature>
<organism evidence="4 5">
    <name type="scientific">Pedobacter paludis</name>
    <dbReference type="NCBI Taxonomy" id="2203212"/>
    <lineage>
        <taxon>Bacteria</taxon>
        <taxon>Pseudomonadati</taxon>
        <taxon>Bacteroidota</taxon>
        <taxon>Sphingobacteriia</taxon>
        <taxon>Sphingobacteriales</taxon>
        <taxon>Sphingobacteriaceae</taxon>
        <taxon>Pedobacter</taxon>
    </lineage>
</organism>
<evidence type="ECO:0000313" key="4">
    <source>
        <dbReference type="EMBL" id="PWS32101.1"/>
    </source>
</evidence>
<evidence type="ECO:0000256" key="1">
    <source>
        <dbReference type="PROSITE-ProRule" id="PRU00169"/>
    </source>
</evidence>
<dbReference type="PANTHER" id="PTHR37299">
    <property type="entry name" value="TRANSCRIPTIONAL REGULATOR-RELATED"/>
    <property type="match status" value="1"/>
</dbReference>